<organism evidence="1 2">
    <name type="scientific">Puccinia graminis f. sp. tritici</name>
    <dbReference type="NCBI Taxonomy" id="56615"/>
    <lineage>
        <taxon>Eukaryota</taxon>
        <taxon>Fungi</taxon>
        <taxon>Dikarya</taxon>
        <taxon>Basidiomycota</taxon>
        <taxon>Pucciniomycotina</taxon>
        <taxon>Pucciniomycetes</taxon>
        <taxon>Pucciniales</taxon>
        <taxon>Pucciniaceae</taxon>
        <taxon>Puccinia</taxon>
    </lineage>
</organism>
<name>A0A5B0PEA5_PUCGR</name>
<dbReference type="EMBL" id="VDEP01000347">
    <property type="protein sequence ID" value="KAA1098698.1"/>
    <property type="molecule type" value="Genomic_DNA"/>
</dbReference>
<reference evidence="1 2" key="1">
    <citation type="submission" date="2019-05" db="EMBL/GenBank/DDBJ databases">
        <title>Emergence of the Ug99 lineage of the wheat stem rust pathogen through somatic hybridization.</title>
        <authorList>
            <person name="Li F."/>
            <person name="Upadhyaya N.M."/>
            <person name="Sperschneider J."/>
            <person name="Matny O."/>
            <person name="Nguyen-Phuc H."/>
            <person name="Mago R."/>
            <person name="Raley C."/>
            <person name="Miller M.E."/>
            <person name="Silverstein K.A.T."/>
            <person name="Henningsen E."/>
            <person name="Hirsch C.D."/>
            <person name="Visser B."/>
            <person name="Pretorius Z.A."/>
            <person name="Steffenson B.J."/>
            <person name="Schwessinger B."/>
            <person name="Dodds P.N."/>
            <person name="Figueroa M."/>
        </authorList>
    </citation>
    <scope>NUCLEOTIDE SEQUENCE [LARGE SCALE GENOMIC DNA]</scope>
    <source>
        <strain evidence="1 2">Ug99</strain>
    </source>
</reference>
<dbReference type="Proteomes" id="UP000325313">
    <property type="component" value="Unassembled WGS sequence"/>
</dbReference>
<comment type="caution">
    <text evidence="1">The sequence shown here is derived from an EMBL/GenBank/DDBJ whole genome shotgun (WGS) entry which is preliminary data.</text>
</comment>
<dbReference type="AlphaFoldDB" id="A0A5B0PEA5"/>
<sequence>MHHSAYIYRGGREPRLISFPGQVEMAKKPHRHNLLLFVPESKLWRRNSNR</sequence>
<evidence type="ECO:0000313" key="2">
    <source>
        <dbReference type="Proteomes" id="UP000325313"/>
    </source>
</evidence>
<accession>A0A5B0PEA5</accession>
<proteinExistence type="predicted"/>
<gene>
    <name evidence="1" type="ORF">PGTUg99_008891</name>
</gene>
<protein>
    <submittedName>
        <fullName evidence="1">Uncharacterized protein</fullName>
    </submittedName>
</protein>
<evidence type="ECO:0000313" key="1">
    <source>
        <dbReference type="EMBL" id="KAA1098698.1"/>
    </source>
</evidence>